<evidence type="ECO:0000313" key="1">
    <source>
        <dbReference type="EMBL" id="SVE64626.1"/>
    </source>
</evidence>
<feature type="non-terminal residue" evidence="1">
    <location>
        <position position="227"/>
    </location>
</feature>
<dbReference type="EMBL" id="UINC01231891">
    <property type="protein sequence ID" value="SVE64626.1"/>
    <property type="molecule type" value="Genomic_DNA"/>
</dbReference>
<dbReference type="AlphaFoldDB" id="A0A383F6A6"/>
<gene>
    <name evidence="1" type="ORF">METZ01_LOCUS517480</name>
</gene>
<sequence length="227" mass="26881">PDINIIINKSTFRQVIESQSSKFESDLQLENLHQGIKLYLSNDLSFYTYLNKIISQNNNEWTDVIIDSFIQYQEHPDPLFRIKLLETISPVLSDHFFVNQLKSNYRYLKNNLNNEKFNFDVTRLSNEQYLLIIDLLKTMHINIENADSIDMNFIQDILSIICEYGKIHPTKFISVRAELIWWQLSNSPTQIRSAAQKEYYNLINGFRQWIGPNTSLTIDRETKEEYT</sequence>
<organism evidence="1">
    <name type="scientific">marine metagenome</name>
    <dbReference type="NCBI Taxonomy" id="408172"/>
    <lineage>
        <taxon>unclassified sequences</taxon>
        <taxon>metagenomes</taxon>
        <taxon>ecological metagenomes</taxon>
    </lineage>
</organism>
<proteinExistence type="predicted"/>
<protein>
    <submittedName>
        <fullName evidence="1">Uncharacterized protein</fullName>
    </submittedName>
</protein>
<feature type="non-terminal residue" evidence="1">
    <location>
        <position position="1"/>
    </location>
</feature>
<reference evidence="1" key="1">
    <citation type="submission" date="2018-05" db="EMBL/GenBank/DDBJ databases">
        <authorList>
            <person name="Lanie J.A."/>
            <person name="Ng W.-L."/>
            <person name="Kazmierczak K.M."/>
            <person name="Andrzejewski T.M."/>
            <person name="Davidsen T.M."/>
            <person name="Wayne K.J."/>
            <person name="Tettelin H."/>
            <person name="Glass J.I."/>
            <person name="Rusch D."/>
            <person name="Podicherti R."/>
            <person name="Tsui H.-C.T."/>
            <person name="Winkler M.E."/>
        </authorList>
    </citation>
    <scope>NUCLEOTIDE SEQUENCE</scope>
</reference>
<accession>A0A383F6A6</accession>
<name>A0A383F6A6_9ZZZZ</name>